<gene>
    <name evidence="1" type="ORF">ACGFYS_17895</name>
</gene>
<dbReference type="EMBL" id="JBICZW010000010">
    <property type="protein sequence ID" value="MFG3190803.1"/>
    <property type="molecule type" value="Genomic_DNA"/>
</dbReference>
<accession>A0ABW7BXU1</accession>
<dbReference type="RefSeq" id="WP_392882716.1">
    <property type="nucleotide sequence ID" value="NZ_JBICZW010000010.1"/>
</dbReference>
<name>A0ABW7BXU1_9ACTN</name>
<evidence type="ECO:0000313" key="1">
    <source>
        <dbReference type="EMBL" id="MFG3190803.1"/>
    </source>
</evidence>
<organism evidence="1 2">
    <name type="scientific">Streptomyces omiyaensis</name>
    <dbReference type="NCBI Taxonomy" id="68247"/>
    <lineage>
        <taxon>Bacteria</taxon>
        <taxon>Bacillati</taxon>
        <taxon>Actinomycetota</taxon>
        <taxon>Actinomycetes</taxon>
        <taxon>Kitasatosporales</taxon>
        <taxon>Streptomycetaceae</taxon>
        <taxon>Streptomyces</taxon>
    </lineage>
</organism>
<keyword evidence="2" id="KW-1185">Reference proteome</keyword>
<dbReference type="Gene3D" id="2.120.10.70">
    <property type="entry name" value="Fucose-specific lectin"/>
    <property type="match status" value="1"/>
</dbReference>
<reference evidence="1 2" key="1">
    <citation type="submission" date="2024-10" db="EMBL/GenBank/DDBJ databases">
        <title>The Natural Products Discovery Center: Release of the First 8490 Sequenced Strains for Exploring Actinobacteria Biosynthetic Diversity.</title>
        <authorList>
            <person name="Kalkreuter E."/>
            <person name="Kautsar S.A."/>
            <person name="Yang D."/>
            <person name="Bader C.D."/>
            <person name="Teijaro C.N."/>
            <person name="Fluegel L."/>
            <person name="Davis C.M."/>
            <person name="Simpson J.R."/>
            <person name="Lauterbach L."/>
            <person name="Steele A.D."/>
            <person name="Gui C."/>
            <person name="Meng S."/>
            <person name="Li G."/>
            <person name="Viehrig K."/>
            <person name="Ye F."/>
            <person name="Su P."/>
            <person name="Kiefer A.F."/>
            <person name="Nichols A."/>
            <person name="Cepeda A.J."/>
            <person name="Yan W."/>
            <person name="Fan B."/>
            <person name="Jiang Y."/>
            <person name="Adhikari A."/>
            <person name="Zheng C.-J."/>
            <person name="Schuster L."/>
            <person name="Cowan T.M."/>
            <person name="Smanski M.J."/>
            <person name="Chevrette M.G."/>
            <person name="De Carvalho L.P.S."/>
            <person name="Shen B."/>
        </authorList>
    </citation>
    <scope>NUCLEOTIDE SEQUENCE [LARGE SCALE GENOMIC DNA]</scope>
    <source>
        <strain evidence="1 2">NPDC048229</strain>
    </source>
</reference>
<protein>
    <submittedName>
        <fullName evidence="1">Uncharacterized protein</fullName>
    </submittedName>
</protein>
<sequence length="299" mass="30658">MAARKDPHGLLHDRLRRLHHPRPPGHRGGTALYQGIRLADGSWTGFADVQAQACDIGGTRAAAVAGIGGDTHVLAITAADDTLRHTVRKADGSLTRVTAAAIDTDLHVVAVADGKVFHTLRNADGHWTPFGDLSAVAGPLGTVTRAAIASVGGALQVVTVSGGKAHHTLRTPSGHWTAWGDVTRAAGPTGPVTGVAIAGVADDAHVVVATDNGTRQYHSVRRADAGWEPFGELTGHLGGGTVRSLSAARVDGELQLAAVTADGKVVHTVRHADRTWTTAPVLLPGVPGPLGTLSLTGTL</sequence>
<comment type="caution">
    <text evidence="1">The sequence shown here is derived from an EMBL/GenBank/DDBJ whole genome shotgun (WGS) entry which is preliminary data.</text>
</comment>
<proteinExistence type="predicted"/>
<dbReference type="Proteomes" id="UP001604282">
    <property type="component" value="Unassembled WGS sequence"/>
</dbReference>
<dbReference type="SUPFAM" id="SSF89372">
    <property type="entry name" value="Fucose-specific lectin"/>
    <property type="match status" value="1"/>
</dbReference>
<evidence type="ECO:0000313" key="2">
    <source>
        <dbReference type="Proteomes" id="UP001604282"/>
    </source>
</evidence>